<dbReference type="Proteomes" id="UP000092677">
    <property type="component" value="Unassembled WGS sequence"/>
</dbReference>
<dbReference type="InterPro" id="IPR002474">
    <property type="entry name" value="CarbamoylP_synth_ssu_N"/>
</dbReference>
<dbReference type="Pfam" id="PF00988">
    <property type="entry name" value="CPSase_sm_chain"/>
    <property type="match status" value="1"/>
</dbReference>
<gene>
    <name evidence="9 12" type="primary">carA</name>
    <name evidence="11" type="ORF">EHRUM2_06020</name>
    <name evidence="12" type="ORF">EHRUM3_07250</name>
</gene>
<dbReference type="EC" id="6.3.5.5" evidence="9"/>
<organism evidence="12 14">
    <name type="scientific">Ehrlichia ruminantium</name>
    <name type="common">heartwater rickettsia</name>
    <name type="synonym">Cowdria ruminantium</name>
    <dbReference type="NCBI Taxonomy" id="779"/>
    <lineage>
        <taxon>Bacteria</taxon>
        <taxon>Pseudomonadati</taxon>
        <taxon>Pseudomonadota</taxon>
        <taxon>Alphaproteobacteria</taxon>
        <taxon>Rickettsiales</taxon>
        <taxon>Anaplasmataceae</taxon>
        <taxon>Ehrlichia</taxon>
    </lineage>
</organism>
<keyword evidence="7 9" id="KW-0665">Pyrimidine biosynthesis</keyword>
<evidence type="ECO:0000313" key="11">
    <source>
        <dbReference type="EMBL" id="GAT77380.1"/>
    </source>
</evidence>
<dbReference type="GO" id="GO:0005524">
    <property type="term" value="F:ATP binding"/>
    <property type="evidence" value="ECO:0007669"/>
    <property type="project" value="UniProtKB-UniRule"/>
</dbReference>
<dbReference type="UniPathway" id="UPA00068">
    <property type="reaction ID" value="UER00171"/>
</dbReference>
<dbReference type="InterPro" id="IPR006274">
    <property type="entry name" value="CarbamoylP_synth_ssu"/>
</dbReference>
<dbReference type="Gene3D" id="3.40.50.880">
    <property type="match status" value="1"/>
</dbReference>
<dbReference type="PRINTS" id="PR00099">
    <property type="entry name" value="CPSGATASE"/>
</dbReference>
<dbReference type="GO" id="GO:0006207">
    <property type="term" value="P:'de novo' pyrimidine nucleobase biosynthetic process"/>
    <property type="evidence" value="ECO:0007669"/>
    <property type="project" value="InterPro"/>
</dbReference>
<feature type="domain" description="Carbamoyl-phosphate synthase small subunit N-terminal" evidence="10">
    <location>
        <begin position="8"/>
        <end position="137"/>
    </location>
</feature>
<feature type="binding site" evidence="9">
    <location>
        <position position="309"/>
    </location>
    <ligand>
        <name>L-glutamine</name>
        <dbReference type="ChEBI" id="CHEBI:58359"/>
    </ligand>
</feature>
<protein>
    <recommendedName>
        <fullName evidence="9">Carbamoyl phosphate synthase small chain</fullName>
        <ecNumber evidence="9">6.3.5.5</ecNumber>
    </recommendedName>
    <alternativeName>
        <fullName evidence="9">Carbamoyl phosphate synthetase glutamine chain</fullName>
    </alternativeName>
</protein>
<dbReference type="InterPro" id="IPR029062">
    <property type="entry name" value="Class_I_gatase-like"/>
</dbReference>
<dbReference type="SUPFAM" id="SSF52021">
    <property type="entry name" value="Carbamoyl phosphate synthetase, small subunit N-terminal domain"/>
    <property type="match status" value="1"/>
</dbReference>
<comment type="caution">
    <text evidence="12">The sequence shown here is derived from an EMBL/GenBank/DDBJ whole genome shotgun (WGS) entry which is preliminary data.</text>
</comment>
<feature type="active site" description="Nucleophile" evidence="9">
    <location>
        <position position="264"/>
    </location>
</feature>
<dbReference type="Pfam" id="PF00117">
    <property type="entry name" value="GATase"/>
    <property type="match status" value="1"/>
</dbReference>
<comment type="pathway">
    <text evidence="1 9">Amino-acid biosynthesis; L-arginine biosynthesis; carbamoyl phosphate from bicarbonate: step 1/1.</text>
</comment>
<comment type="subunit">
    <text evidence="9">Composed of two chains; the small (or glutamine) chain promotes the hydrolysis of glutamine to ammonia, which is used by the large (or ammonia) chain to synthesize carbamoyl phosphate. Tetramer of heterodimers (alpha,beta)4.</text>
</comment>
<keyword evidence="6 9" id="KW-0315">Glutamine amidotransferase</keyword>
<dbReference type="PANTHER" id="PTHR43418">
    <property type="entry name" value="MULTIFUNCTIONAL TRYPTOPHAN BIOSYNTHESIS PROTEIN-RELATED"/>
    <property type="match status" value="1"/>
</dbReference>
<dbReference type="GO" id="GO:0006526">
    <property type="term" value="P:L-arginine biosynthetic process"/>
    <property type="evidence" value="ECO:0007669"/>
    <property type="project" value="UniProtKB-UniRule"/>
</dbReference>
<dbReference type="GO" id="GO:0004088">
    <property type="term" value="F:carbamoyl-phosphate synthase (glutamine-hydrolyzing) activity"/>
    <property type="evidence" value="ECO:0007669"/>
    <property type="project" value="UniProtKB-UniRule"/>
</dbReference>
<evidence type="ECO:0000256" key="2">
    <source>
        <dbReference type="ARBA" id="ARBA00007800"/>
    </source>
</evidence>
<keyword evidence="9" id="KW-0055">Arginine biosynthesis</keyword>
<keyword evidence="9" id="KW-0028">Amino-acid biosynthesis</keyword>
<reference evidence="13 14" key="2">
    <citation type="submission" date="2016-05" db="EMBL/GenBank/DDBJ databases">
        <title>Draft genome sequences of four strains of Ehrlichia ruminantium, a tick-borne pathogen of ruminants, isolated from Zimbabwe, The Gambia and Ghana.</title>
        <authorList>
            <person name="Nakao R."/>
            <person name="Jongejan F."/>
            <person name="Sugimoto C."/>
        </authorList>
    </citation>
    <scope>NUCLEOTIDE SEQUENCE [LARGE SCALE GENOMIC DNA]</scope>
    <source>
        <strain evidence="13">Kerr Seringe</strain>
        <strain evidence="14">Pokoase 417</strain>
    </source>
</reference>
<dbReference type="AlphaFoldDB" id="A0A170SZW4"/>
<evidence type="ECO:0000256" key="7">
    <source>
        <dbReference type="ARBA" id="ARBA00022975"/>
    </source>
</evidence>
<feature type="binding site" evidence="9">
    <location>
        <position position="235"/>
    </location>
    <ligand>
        <name>L-glutamine</name>
        <dbReference type="ChEBI" id="CHEBI:58359"/>
    </ligand>
</feature>
<evidence type="ECO:0000313" key="13">
    <source>
        <dbReference type="Proteomes" id="UP000092677"/>
    </source>
</evidence>
<feature type="binding site" evidence="9">
    <location>
        <position position="265"/>
    </location>
    <ligand>
        <name>L-glutamine</name>
        <dbReference type="ChEBI" id="CHEBI:58359"/>
    </ligand>
</feature>
<dbReference type="RefSeq" id="WP_065432692.1">
    <property type="nucleotide sequence ID" value="NZ_BDDL01000068.1"/>
</dbReference>
<dbReference type="CDD" id="cd01744">
    <property type="entry name" value="GATase1_CPSase"/>
    <property type="match status" value="1"/>
</dbReference>
<evidence type="ECO:0000256" key="8">
    <source>
        <dbReference type="ARBA" id="ARBA00048816"/>
    </source>
</evidence>
<dbReference type="Gene3D" id="3.50.30.20">
    <property type="entry name" value="Carbamoyl-phosphate synthase small subunit, N-terminal domain"/>
    <property type="match status" value="1"/>
</dbReference>
<evidence type="ECO:0000256" key="5">
    <source>
        <dbReference type="ARBA" id="ARBA00022840"/>
    </source>
</evidence>
<dbReference type="PRINTS" id="PR00096">
    <property type="entry name" value="GATASE"/>
</dbReference>
<dbReference type="PRINTS" id="PR00097">
    <property type="entry name" value="ANTSNTHASEII"/>
</dbReference>
<dbReference type="UniPathway" id="UPA00070">
    <property type="reaction ID" value="UER00115"/>
</dbReference>
<feature type="region of interest" description="CPSase" evidence="9">
    <location>
        <begin position="1"/>
        <end position="184"/>
    </location>
</feature>
<dbReference type="GO" id="GO:0044205">
    <property type="term" value="P:'de novo' UMP biosynthetic process"/>
    <property type="evidence" value="ECO:0007669"/>
    <property type="project" value="UniProtKB-UniRule"/>
</dbReference>
<dbReference type="InterPro" id="IPR050472">
    <property type="entry name" value="Anth_synth/Amidotransfase"/>
</dbReference>
<dbReference type="EMBL" id="BDDM01000225">
    <property type="protein sequence ID" value="GAT78500.1"/>
    <property type="molecule type" value="Genomic_DNA"/>
</dbReference>
<feature type="binding site" evidence="9">
    <location>
        <position position="52"/>
    </location>
    <ligand>
        <name>L-glutamine</name>
        <dbReference type="ChEBI" id="CHEBI:58359"/>
    </ligand>
</feature>
<sequence>MSQIKNYLNAILMLSDGKYFFGKSIGNKSNAVGEVCFTTSMTGYQHTITDPSFAGQIITFTFPHIGNIGINKEDFENTQVLAHGIVAKTISEDSHSTSYSNLENWMIENKITGISEIDTRALTRHLRNYGSQNGIIHHFYDIDSLNLEELQNTASQYNYVNHCQSISQAFISDYSQKLNHKTIYNIVVINFGIKSSILNALSNIGCKVHIVPGHEFNLIDKILSFNPDGIVLSNGPGDPSAISEHTIQQIRSIIELKIPTLGICLGHQLIALALGAQVKKMLFGHRGSNHPVYNKMLNNIEITSQNHGFTINENSLSSNIQITHTSLFDNTIEGIKVKNYPIISVQYHPEGSPGPNDTKYILEDFVNLIQEKTV</sequence>
<dbReference type="SUPFAM" id="SSF52317">
    <property type="entry name" value="Class I glutamine amidotransferase-like"/>
    <property type="match status" value="1"/>
</dbReference>
<comment type="catalytic activity">
    <reaction evidence="8 9">
        <text>hydrogencarbonate + L-glutamine + 2 ATP + H2O = carbamoyl phosphate + L-glutamate + 2 ADP + phosphate + 2 H(+)</text>
        <dbReference type="Rhea" id="RHEA:18633"/>
        <dbReference type="ChEBI" id="CHEBI:15377"/>
        <dbReference type="ChEBI" id="CHEBI:15378"/>
        <dbReference type="ChEBI" id="CHEBI:17544"/>
        <dbReference type="ChEBI" id="CHEBI:29985"/>
        <dbReference type="ChEBI" id="CHEBI:30616"/>
        <dbReference type="ChEBI" id="CHEBI:43474"/>
        <dbReference type="ChEBI" id="CHEBI:58228"/>
        <dbReference type="ChEBI" id="CHEBI:58359"/>
        <dbReference type="ChEBI" id="CHEBI:456216"/>
        <dbReference type="EC" id="6.3.5.5"/>
    </reaction>
</comment>
<feature type="active site" evidence="9">
    <location>
        <position position="350"/>
    </location>
</feature>
<dbReference type="InterPro" id="IPR035686">
    <property type="entry name" value="CPSase_GATase1"/>
</dbReference>
<comment type="catalytic activity">
    <reaction evidence="9">
        <text>L-glutamine + H2O = L-glutamate + NH4(+)</text>
        <dbReference type="Rhea" id="RHEA:15889"/>
        <dbReference type="ChEBI" id="CHEBI:15377"/>
        <dbReference type="ChEBI" id="CHEBI:28938"/>
        <dbReference type="ChEBI" id="CHEBI:29985"/>
        <dbReference type="ChEBI" id="CHEBI:58359"/>
    </reaction>
</comment>
<keyword evidence="3 9" id="KW-0436">Ligase</keyword>
<feature type="binding site" evidence="9">
    <location>
        <position position="308"/>
    </location>
    <ligand>
        <name>L-glutamine</name>
        <dbReference type="ChEBI" id="CHEBI:58359"/>
    </ligand>
</feature>
<proteinExistence type="inferred from homology"/>
<evidence type="ECO:0000256" key="6">
    <source>
        <dbReference type="ARBA" id="ARBA00022962"/>
    </source>
</evidence>
<evidence type="ECO:0000313" key="14">
    <source>
        <dbReference type="Proteomes" id="UP000092731"/>
    </source>
</evidence>
<dbReference type="PANTHER" id="PTHR43418:SF7">
    <property type="entry name" value="CARBAMOYL-PHOSPHATE SYNTHASE SMALL CHAIN"/>
    <property type="match status" value="1"/>
</dbReference>
<feature type="active site" evidence="9">
    <location>
        <position position="348"/>
    </location>
</feature>
<name>A0A170SZW4_EHRRU</name>
<dbReference type="GO" id="GO:0006541">
    <property type="term" value="P:glutamine metabolic process"/>
    <property type="evidence" value="ECO:0007669"/>
    <property type="project" value="InterPro"/>
</dbReference>
<comment type="function">
    <text evidence="9">Small subunit of the glutamine-dependent carbamoyl phosphate synthetase (CPSase). CPSase catalyzes the formation of carbamoyl phosphate from the ammonia moiety of glutamine, carbonate, and phosphate donated by ATP, constituting the first step of 2 biosynthetic pathways, one leading to arginine and/or urea and the other to pyrimidine nucleotides. The small subunit (glutamine amidotransferase) binds and cleaves glutamine to supply the large subunit with the substrate ammonia.</text>
</comment>
<evidence type="ECO:0000256" key="3">
    <source>
        <dbReference type="ARBA" id="ARBA00022598"/>
    </source>
</evidence>
<comment type="similarity">
    <text evidence="2 9">Belongs to the CarA family.</text>
</comment>
<dbReference type="Proteomes" id="UP000092731">
    <property type="component" value="Unassembled WGS sequence"/>
</dbReference>
<evidence type="ECO:0000256" key="1">
    <source>
        <dbReference type="ARBA" id="ARBA00005077"/>
    </source>
</evidence>
<reference evidence="12" key="1">
    <citation type="journal article" date="2016" name="Genome Announc.">
        <title>Draft Genome Sequences of Three Strains of Ehrlichia ruminantium, a Tick-Borne Pathogen of Ruminants, Isolated from Zimbabwe, The Gambia, and Ghana.</title>
        <authorList>
            <person name="Nakao R."/>
            <person name="Jongejan F."/>
            <person name="Sugimoto C."/>
        </authorList>
    </citation>
    <scope>NUCLEOTIDE SEQUENCE</scope>
    <source>
        <strain evidence="11">Kerr Seringe</strain>
        <strain evidence="12">Pokoase 417</strain>
    </source>
</reference>
<evidence type="ECO:0000313" key="12">
    <source>
        <dbReference type="EMBL" id="GAT78500.1"/>
    </source>
</evidence>
<evidence type="ECO:0000259" key="10">
    <source>
        <dbReference type="SMART" id="SM01097"/>
    </source>
</evidence>
<evidence type="ECO:0000256" key="9">
    <source>
        <dbReference type="HAMAP-Rule" id="MF_01209"/>
    </source>
</evidence>
<comment type="pathway">
    <text evidence="9">Pyrimidine metabolism; UMP biosynthesis via de novo pathway; (S)-dihydroorotate from bicarbonate: step 1/3.</text>
</comment>
<keyword evidence="5 9" id="KW-0067">ATP-binding</keyword>
<dbReference type="STRING" id="779.GCA_002019755_00581"/>
<dbReference type="PROSITE" id="PS51273">
    <property type="entry name" value="GATASE_TYPE_1"/>
    <property type="match status" value="1"/>
</dbReference>
<dbReference type="NCBIfam" id="TIGR01368">
    <property type="entry name" value="CPSaseIIsmall"/>
    <property type="match status" value="1"/>
</dbReference>
<accession>A0A170SZW4</accession>
<dbReference type="HAMAP" id="MF_01209">
    <property type="entry name" value="CPSase_S_chain"/>
    <property type="match status" value="1"/>
</dbReference>
<feature type="binding site" evidence="9">
    <location>
        <position position="306"/>
    </location>
    <ligand>
        <name>L-glutamine</name>
        <dbReference type="ChEBI" id="CHEBI:58359"/>
    </ligand>
</feature>
<feature type="binding site" evidence="9">
    <location>
        <position position="268"/>
    </location>
    <ligand>
        <name>L-glutamine</name>
        <dbReference type="ChEBI" id="CHEBI:58359"/>
    </ligand>
</feature>
<dbReference type="InterPro" id="IPR017926">
    <property type="entry name" value="GATASE"/>
</dbReference>
<dbReference type="EMBL" id="BDDL01000068">
    <property type="protein sequence ID" value="GAT77380.1"/>
    <property type="molecule type" value="Genomic_DNA"/>
</dbReference>
<dbReference type="SMART" id="SM01097">
    <property type="entry name" value="CPSase_sm_chain"/>
    <property type="match status" value="1"/>
</dbReference>
<keyword evidence="4 9" id="KW-0547">Nucleotide-binding</keyword>
<dbReference type="InterPro" id="IPR036480">
    <property type="entry name" value="CarbP_synth_ssu_N_sf"/>
</dbReference>
<feature type="binding site" evidence="9">
    <location>
        <position position="237"/>
    </location>
    <ligand>
        <name>L-glutamine</name>
        <dbReference type="ChEBI" id="CHEBI:58359"/>
    </ligand>
</feature>
<evidence type="ECO:0000256" key="4">
    <source>
        <dbReference type="ARBA" id="ARBA00022741"/>
    </source>
</evidence>
<dbReference type="NCBIfam" id="NF009475">
    <property type="entry name" value="PRK12838.1"/>
    <property type="match status" value="1"/>
</dbReference>